<dbReference type="GeneID" id="19197436"/>
<feature type="region of interest" description="Disordered" evidence="1">
    <location>
        <begin position="20"/>
        <end position="47"/>
    </location>
</feature>
<feature type="compositionally biased region" description="Polar residues" evidence="1">
    <location>
        <begin position="109"/>
        <end position="120"/>
    </location>
</feature>
<gene>
    <name evidence="2" type="ORF">A1O5_12750</name>
</gene>
<dbReference type="RefSeq" id="XP_007751509.1">
    <property type="nucleotide sequence ID" value="XM_007753319.1"/>
</dbReference>
<dbReference type="EMBL" id="AMGX01000037">
    <property type="protein sequence ID" value="EXJ55011.1"/>
    <property type="molecule type" value="Genomic_DNA"/>
</dbReference>
<sequence length="128" mass="14196">EPHKQGMIVKDPPVCSRCADRPDSLTKLEQHVRTSRKGSESVMPPKRLLDGASSRISLTDPLNPHANKIGAVHQRHRMQPPWMTLLPSNRHAGSTPSDHSTPKQHDSPLLTQGTRYSTPFTTPPQSPM</sequence>
<feature type="non-terminal residue" evidence="2">
    <location>
        <position position="1"/>
    </location>
</feature>
<dbReference type="AlphaFoldDB" id="W9VS62"/>
<reference evidence="2 3" key="1">
    <citation type="submission" date="2013-03" db="EMBL/GenBank/DDBJ databases">
        <title>The Genome Sequence of Cladophialophora psammophila CBS 110553.</title>
        <authorList>
            <consortium name="The Broad Institute Genomics Platform"/>
            <person name="Cuomo C."/>
            <person name="de Hoog S."/>
            <person name="Gorbushina A."/>
            <person name="Walker B."/>
            <person name="Young S.K."/>
            <person name="Zeng Q."/>
            <person name="Gargeya S."/>
            <person name="Fitzgerald M."/>
            <person name="Haas B."/>
            <person name="Abouelleil A."/>
            <person name="Allen A.W."/>
            <person name="Alvarado L."/>
            <person name="Arachchi H.M."/>
            <person name="Berlin A.M."/>
            <person name="Chapman S.B."/>
            <person name="Gainer-Dewar J."/>
            <person name="Goldberg J."/>
            <person name="Griggs A."/>
            <person name="Gujja S."/>
            <person name="Hansen M."/>
            <person name="Howarth C."/>
            <person name="Imamovic A."/>
            <person name="Ireland A."/>
            <person name="Larimer J."/>
            <person name="McCowan C."/>
            <person name="Murphy C."/>
            <person name="Pearson M."/>
            <person name="Poon T.W."/>
            <person name="Priest M."/>
            <person name="Roberts A."/>
            <person name="Saif S."/>
            <person name="Shea T."/>
            <person name="Sisk P."/>
            <person name="Sykes S."/>
            <person name="Wortman J."/>
            <person name="Nusbaum C."/>
            <person name="Birren B."/>
        </authorList>
    </citation>
    <scope>NUCLEOTIDE SEQUENCE [LARGE SCALE GENOMIC DNA]</scope>
    <source>
        <strain evidence="2 3">CBS 110553</strain>
    </source>
</reference>
<feature type="compositionally biased region" description="Basic and acidic residues" evidence="1">
    <location>
        <begin position="20"/>
        <end position="32"/>
    </location>
</feature>
<accession>W9VS62</accession>
<dbReference type="HOGENOM" id="CLU_1964738_0_0_1"/>
<feature type="region of interest" description="Disordered" evidence="1">
    <location>
        <begin position="83"/>
        <end position="128"/>
    </location>
</feature>
<comment type="caution">
    <text evidence="2">The sequence shown here is derived from an EMBL/GenBank/DDBJ whole genome shotgun (WGS) entry which is preliminary data.</text>
</comment>
<feature type="non-terminal residue" evidence="2">
    <location>
        <position position="128"/>
    </location>
</feature>
<proteinExistence type="predicted"/>
<dbReference type="Proteomes" id="UP000019471">
    <property type="component" value="Unassembled WGS sequence"/>
</dbReference>
<organism evidence="2 3">
    <name type="scientific">Cladophialophora psammophila CBS 110553</name>
    <dbReference type="NCBI Taxonomy" id="1182543"/>
    <lineage>
        <taxon>Eukaryota</taxon>
        <taxon>Fungi</taxon>
        <taxon>Dikarya</taxon>
        <taxon>Ascomycota</taxon>
        <taxon>Pezizomycotina</taxon>
        <taxon>Eurotiomycetes</taxon>
        <taxon>Chaetothyriomycetidae</taxon>
        <taxon>Chaetothyriales</taxon>
        <taxon>Herpotrichiellaceae</taxon>
        <taxon>Cladophialophora</taxon>
    </lineage>
</organism>
<keyword evidence="3" id="KW-1185">Reference proteome</keyword>
<name>W9VS62_9EURO</name>
<dbReference type="eggNOG" id="ENOG502RS72">
    <property type="taxonomic scope" value="Eukaryota"/>
</dbReference>
<protein>
    <submittedName>
        <fullName evidence="2">Uncharacterized protein</fullName>
    </submittedName>
</protein>
<dbReference type="STRING" id="1182543.W9VS62"/>
<evidence type="ECO:0000256" key="1">
    <source>
        <dbReference type="SAM" id="MobiDB-lite"/>
    </source>
</evidence>
<evidence type="ECO:0000313" key="3">
    <source>
        <dbReference type="Proteomes" id="UP000019471"/>
    </source>
</evidence>
<evidence type="ECO:0000313" key="2">
    <source>
        <dbReference type="EMBL" id="EXJ55011.1"/>
    </source>
</evidence>
<dbReference type="OrthoDB" id="4161306at2759"/>